<dbReference type="SUPFAM" id="SSF55347">
    <property type="entry name" value="Glyceraldehyde-3-phosphate dehydrogenase-like, C-terminal domain"/>
    <property type="match status" value="1"/>
</dbReference>
<dbReference type="InterPro" id="IPR030827">
    <property type="entry name" value="Myo_inos_IolG"/>
</dbReference>
<evidence type="ECO:0000313" key="5">
    <source>
        <dbReference type="EMBL" id="KAK2139030.1"/>
    </source>
</evidence>
<name>A0AAD9MM64_9ANNE</name>
<feature type="domain" description="GFO/IDH/MocA-like oxidoreductase" evidence="4">
    <location>
        <begin position="129"/>
        <end position="249"/>
    </location>
</feature>
<dbReference type="PANTHER" id="PTHR42840:SF3">
    <property type="entry name" value="BINDING ROSSMANN FOLD OXIDOREDUCTASE, PUTATIVE (AFU_ORTHOLOGUE AFUA_2G10240)-RELATED"/>
    <property type="match status" value="1"/>
</dbReference>
<dbReference type="PANTHER" id="PTHR42840">
    <property type="entry name" value="NAD(P)-BINDING ROSSMANN-FOLD SUPERFAMILY PROTEIN-RELATED"/>
    <property type="match status" value="1"/>
</dbReference>
<dbReference type="GO" id="GO:0000166">
    <property type="term" value="F:nucleotide binding"/>
    <property type="evidence" value="ECO:0007669"/>
    <property type="project" value="InterPro"/>
</dbReference>
<dbReference type="Gene3D" id="3.40.50.720">
    <property type="entry name" value="NAD(P)-binding Rossmann-like Domain"/>
    <property type="match status" value="1"/>
</dbReference>
<evidence type="ECO:0000259" key="4">
    <source>
        <dbReference type="Pfam" id="PF22725"/>
    </source>
</evidence>
<dbReference type="InterPro" id="IPR036291">
    <property type="entry name" value="NAD(P)-bd_dom_sf"/>
</dbReference>
<gene>
    <name evidence="5" type="ORF">LSH36_2111g00005</name>
</gene>
<evidence type="ECO:0000256" key="1">
    <source>
        <dbReference type="ARBA" id="ARBA00010928"/>
    </source>
</evidence>
<dbReference type="Pfam" id="PF22725">
    <property type="entry name" value="GFO_IDH_MocA_C3"/>
    <property type="match status" value="1"/>
</dbReference>
<dbReference type="Pfam" id="PF01408">
    <property type="entry name" value="GFO_IDH_MocA"/>
    <property type="match status" value="1"/>
</dbReference>
<protein>
    <recommendedName>
        <fullName evidence="7">Inositol 2-dehydrogenase</fullName>
    </recommendedName>
</protein>
<dbReference type="AlphaFoldDB" id="A0AAD9MM64"/>
<organism evidence="5 6">
    <name type="scientific">Paralvinella palmiformis</name>
    <dbReference type="NCBI Taxonomy" id="53620"/>
    <lineage>
        <taxon>Eukaryota</taxon>
        <taxon>Metazoa</taxon>
        <taxon>Spiralia</taxon>
        <taxon>Lophotrochozoa</taxon>
        <taxon>Annelida</taxon>
        <taxon>Polychaeta</taxon>
        <taxon>Sedentaria</taxon>
        <taxon>Canalipalpata</taxon>
        <taxon>Terebellida</taxon>
        <taxon>Terebelliformia</taxon>
        <taxon>Alvinellidae</taxon>
        <taxon>Paralvinella</taxon>
    </lineage>
</organism>
<dbReference type="EMBL" id="JAODUP010002105">
    <property type="protein sequence ID" value="KAK2139030.1"/>
    <property type="molecule type" value="Genomic_DNA"/>
</dbReference>
<dbReference type="GO" id="GO:0016491">
    <property type="term" value="F:oxidoreductase activity"/>
    <property type="evidence" value="ECO:0007669"/>
    <property type="project" value="UniProtKB-KW"/>
</dbReference>
<keyword evidence="2" id="KW-0560">Oxidoreductase</keyword>
<evidence type="ECO:0000313" key="6">
    <source>
        <dbReference type="Proteomes" id="UP001208570"/>
    </source>
</evidence>
<proteinExistence type="inferred from homology"/>
<dbReference type="Gene3D" id="3.30.360.10">
    <property type="entry name" value="Dihydrodipicolinate Reductase, domain 2"/>
    <property type="match status" value="1"/>
</dbReference>
<dbReference type="InterPro" id="IPR055170">
    <property type="entry name" value="GFO_IDH_MocA-like_dom"/>
</dbReference>
<dbReference type="NCBIfam" id="TIGR04380">
    <property type="entry name" value="myo_inos_iolG"/>
    <property type="match status" value="1"/>
</dbReference>
<dbReference type="InterPro" id="IPR000683">
    <property type="entry name" value="Gfo/Idh/MocA-like_OxRdtase_N"/>
</dbReference>
<evidence type="ECO:0000256" key="2">
    <source>
        <dbReference type="ARBA" id="ARBA00023002"/>
    </source>
</evidence>
<comment type="caution">
    <text evidence="5">The sequence shown here is derived from an EMBL/GenBank/DDBJ whole genome shotgun (WGS) entry which is preliminary data.</text>
</comment>
<evidence type="ECO:0008006" key="7">
    <source>
        <dbReference type="Google" id="ProtNLM"/>
    </source>
</evidence>
<dbReference type="Proteomes" id="UP001208570">
    <property type="component" value="Unassembled WGS sequence"/>
</dbReference>
<comment type="similarity">
    <text evidence="1">Belongs to the Gfo/Idh/MocA family.</text>
</comment>
<feature type="domain" description="Gfo/Idh/MocA-like oxidoreductase N-terminal" evidence="3">
    <location>
        <begin position="1"/>
        <end position="121"/>
    </location>
</feature>
<dbReference type="SUPFAM" id="SSF51735">
    <property type="entry name" value="NAD(P)-binding Rossmann-fold domains"/>
    <property type="match status" value="1"/>
</dbReference>
<accession>A0AAD9MM64</accession>
<keyword evidence="6" id="KW-1185">Reference proteome</keyword>
<evidence type="ECO:0000259" key="3">
    <source>
        <dbReference type="Pfam" id="PF01408"/>
    </source>
</evidence>
<sequence length="342" mass="38928">MKVGVIGTGRIGRLHIENILLYFPFVKIGGVFDINKKSLQQTASRFKIAHVFDNADTLLNDASIKALLICSSTDTHAQLIKKAAEKKKHVFCEKPIDLHPQVIDEVLKIVHRYGIKFQVGFNRRFDRNFQALKNKINQGIIGTPHILKITSRDPEPPPGDYILRSGGLFKDMMIHDFDMLRFLLDTEVEEVFALGTARIYTGEMAQKDIDTAVVTLRCKNASICVIDNSRQSVYGYDQRVEVFGSRGNIVARNEYPNTLQTSTVDGVWNDAPLYFFLDRYRDSYREELRMFFHAVEHDQAVSVNGYDGRQPVYIAQAALQSLTQKRSVMLHEVDTLLQKNNG</sequence>
<reference evidence="5" key="1">
    <citation type="journal article" date="2023" name="Mol. Biol. Evol.">
        <title>Third-Generation Sequencing Reveals the Adaptive Role of the Epigenome in Three Deep-Sea Polychaetes.</title>
        <authorList>
            <person name="Perez M."/>
            <person name="Aroh O."/>
            <person name="Sun Y."/>
            <person name="Lan Y."/>
            <person name="Juniper S.K."/>
            <person name="Young C.R."/>
            <person name="Angers B."/>
            <person name="Qian P.Y."/>
        </authorList>
    </citation>
    <scope>NUCLEOTIDE SEQUENCE</scope>
    <source>
        <strain evidence="5">P08H-3</strain>
    </source>
</reference>